<dbReference type="AlphaFoldDB" id="A0A9W6WZ95"/>
<sequence length="159" mass="17745">MPAITMKWKAPPPPPRATATTTKKTPLAVPNGLTAKKICLDLDRSARLHPKRFESMWDEYVERFHSELSEIKRPESNVLVQKMEAHGISCMASGTVSGVEKYVFYAKQRNHSWFFLVTVDITVATENTVLTVRASSDAAEELVVQLVELVKTTLAQSTV</sequence>
<evidence type="ECO:0000259" key="2">
    <source>
        <dbReference type="SMART" id="SM01020"/>
    </source>
</evidence>
<dbReference type="Gene3D" id="3.30.310.10">
    <property type="entry name" value="TATA-Binding Protein"/>
    <property type="match status" value="1"/>
</dbReference>
<feature type="domain" description="Beta-adaptin appendage C-terminal subdomain" evidence="2">
    <location>
        <begin position="40"/>
        <end position="152"/>
    </location>
</feature>
<dbReference type="GO" id="GO:0030131">
    <property type="term" value="C:clathrin adaptor complex"/>
    <property type="evidence" value="ECO:0007669"/>
    <property type="project" value="InterPro"/>
</dbReference>
<evidence type="ECO:0000256" key="1">
    <source>
        <dbReference type="SAM" id="MobiDB-lite"/>
    </source>
</evidence>
<dbReference type="GO" id="GO:0006886">
    <property type="term" value="P:intracellular protein transport"/>
    <property type="evidence" value="ECO:0007669"/>
    <property type="project" value="InterPro"/>
</dbReference>
<proteinExistence type="predicted"/>
<dbReference type="Pfam" id="PF09066">
    <property type="entry name" value="B2-adapt-app_C"/>
    <property type="match status" value="1"/>
</dbReference>
<accession>A0A9W6WZ95</accession>
<feature type="region of interest" description="Disordered" evidence="1">
    <location>
        <begin position="1"/>
        <end position="22"/>
    </location>
</feature>
<dbReference type="SMART" id="SM01020">
    <property type="entry name" value="B2-adapt-app_C"/>
    <property type="match status" value="1"/>
</dbReference>
<dbReference type="InterPro" id="IPR012295">
    <property type="entry name" value="TBP_dom_sf"/>
</dbReference>
<organism evidence="3 4">
    <name type="scientific">Phytophthora lilii</name>
    <dbReference type="NCBI Taxonomy" id="2077276"/>
    <lineage>
        <taxon>Eukaryota</taxon>
        <taxon>Sar</taxon>
        <taxon>Stramenopiles</taxon>
        <taxon>Oomycota</taxon>
        <taxon>Peronosporomycetes</taxon>
        <taxon>Peronosporales</taxon>
        <taxon>Peronosporaceae</taxon>
        <taxon>Phytophthora</taxon>
    </lineage>
</organism>
<dbReference type="OrthoDB" id="69705at2759"/>
<dbReference type="EMBL" id="BSXW01000455">
    <property type="protein sequence ID" value="GMF22937.1"/>
    <property type="molecule type" value="Genomic_DNA"/>
</dbReference>
<reference evidence="3" key="1">
    <citation type="submission" date="2023-04" db="EMBL/GenBank/DDBJ databases">
        <title>Phytophthora lilii NBRC 32176.</title>
        <authorList>
            <person name="Ichikawa N."/>
            <person name="Sato H."/>
            <person name="Tonouchi N."/>
        </authorList>
    </citation>
    <scope>NUCLEOTIDE SEQUENCE</scope>
    <source>
        <strain evidence="3">NBRC 32176</strain>
    </source>
</reference>
<dbReference type="GO" id="GO:0016192">
    <property type="term" value="P:vesicle-mediated transport"/>
    <property type="evidence" value="ECO:0007669"/>
    <property type="project" value="InterPro"/>
</dbReference>
<gene>
    <name evidence="3" type="ORF">Plil01_000920900</name>
</gene>
<evidence type="ECO:0000313" key="4">
    <source>
        <dbReference type="Proteomes" id="UP001165083"/>
    </source>
</evidence>
<protein>
    <submittedName>
        <fullName evidence="3">Unnamed protein product</fullName>
    </submittedName>
</protein>
<keyword evidence="4" id="KW-1185">Reference proteome</keyword>
<name>A0A9W6WZ95_9STRA</name>
<dbReference type="InterPro" id="IPR015151">
    <property type="entry name" value="B-adaptin_app_sub_C"/>
</dbReference>
<evidence type="ECO:0000313" key="3">
    <source>
        <dbReference type="EMBL" id="GMF22937.1"/>
    </source>
</evidence>
<comment type="caution">
    <text evidence="3">The sequence shown here is derived from an EMBL/GenBank/DDBJ whole genome shotgun (WGS) entry which is preliminary data.</text>
</comment>
<dbReference type="Proteomes" id="UP001165083">
    <property type="component" value="Unassembled WGS sequence"/>
</dbReference>